<dbReference type="AlphaFoldDB" id="A0A2P5EAG0"/>
<accession>A0A2P5EAG0</accession>
<gene>
    <name evidence="1" type="ORF">TorRG33x02_216860</name>
</gene>
<comment type="caution">
    <text evidence="1">The sequence shown here is derived from an EMBL/GenBank/DDBJ whole genome shotgun (WGS) entry which is preliminary data.</text>
</comment>
<dbReference type="Proteomes" id="UP000237000">
    <property type="component" value="Unassembled WGS sequence"/>
</dbReference>
<evidence type="ECO:0000313" key="1">
    <source>
        <dbReference type="EMBL" id="PON82532.1"/>
    </source>
</evidence>
<organism evidence="1 2">
    <name type="scientific">Trema orientale</name>
    <name type="common">Charcoal tree</name>
    <name type="synonym">Celtis orientalis</name>
    <dbReference type="NCBI Taxonomy" id="63057"/>
    <lineage>
        <taxon>Eukaryota</taxon>
        <taxon>Viridiplantae</taxon>
        <taxon>Streptophyta</taxon>
        <taxon>Embryophyta</taxon>
        <taxon>Tracheophyta</taxon>
        <taxon>Spermatophyta</taxon>
        <taxon>Magnoliopsida</taxon>
        <taxon>eudicotyledons</taxon>
        <taxon>Gunneridae</taxon>
        <taxon>Pentapetalae</taxon>
        <taxon>rosids</taxon>
        <taxon>fabids</taxon>
        <taxon>Rosales</taxon>
        <taxon>Cannabaceae</taxon>
        <taxon>Trema</taxon>
    </lineage>
</organism>
<protein>
    <submittedName>
        <fullName evidence="1">Uncharacterized protein</fullName>
    </submittedName>
</protein>
<proteinExistence type="predicted"/>
<dbReference type="OrthoDB" id="1737504at2759"/>
<evidence type="ECO:0000313" key="2">
    <source>
        <dbReference type="Proteomes" id="UP000237000"/>
    </source>
</evidence>
<sequence length="101" mass="11706">MTSRSSTAMENESLKSYLKRFDEKAAKVTKVSEGGMLMALAVGVRLNTTLSRNLHKVYYMNIGDFYQRVKKYMGVDNAYDTMDLSKSEEPLRRKGTRRRQR</sequence>
<name>A0A2P5EAG0_TREOI</name>
<dbReference type="EMBL" id="JXTC01000193">
    <property type="protein sequence ID" value="PON82532.1"/>
    <property type="molecule type" value="Genomic_DNA"/>
</dbReference>
<keyword evidence="2" id="KW-1185">Reference proteome</keyword>
<dbReference type="InParanoid" id="A0A2P5EAG0"/>
<reference evidence="2" key="1">
    <citation type="submission" date="2016-06" db="EMBL/GenBank/DDBJ databases">
        <title>Parallel loss of symbiosis genes in relatives of nitrogen-fixing non-legume Parasponia.</title>
        <authorList>
            <person name="Van Velzen R."/>
            <person name="Holmer R."/>
            <person name="Bu F."/>
            <person name="Rutten L."/>
            <person name="Van Zeijl A."/>
            <person name="Liu W."/>
            <person name="Santuari L."/>
            <person name="Cao Q."/>
            <person name="Sharma T."/>
            <person name="Shen D."/>
            <person name="Roswanjaya Y."/>
            <person name="Wardhani T."/>
            <person name="Kalhor M.S."/>
            <person name="Jansen J."/>
            <person name="Van den Hoogen J."/>
            <person name="Gungor B."/>
            <person name="Hartog M."/>
            <person name="Hontelez J."/>
            <person name="Verver J."/>
            <person name="Yang W.-C."/>
            <person name="Schijlen E."/>
            <person name="Repin R."/>
            <person name="Schilthuizen M."/>
            <person name="Schranz E."/>
            <person name="Heidstra R."/>
            <person name="Miyata K."/>
            <person name="Fedorova E."/>
            <person name="Kohlen W."/>
            <person name="Bisseling T."/>
            <person name="Smit S."/>
            <person name="Geurts R."/>
        </authorList>
    </citation>
    <scope>NUCLEOTIDE SEQUENCE [LARGE SCALE GENOMIC DNA]</scope>
    <source>
        <strain evidence="2">cv. RG33-2</strain>
    </source>
</reference>